<evidence type="ECO:0000313" key="2">
    <source>
        <dbReference type="EMBL" id="QHT17297.1"/>
    </source>
</evidence>
<protein>
    <submittedName>
        <fullName evidence="2">Uncharacterized protein</fullName>
    </submittedName>
</protein>
<proteinExistence type="predicted"/>
<accession>A0A6C0DL58</accession>
<dbReference type="EMBL" id="MN739633">
    <property type="protein sequence ID" value="QHT17297.1"/>
    <property type="molecule type" value="Genomic_DNA"/>
</dbReference>
<keyword evidence="1" id="KW-1133">Transmembrane helix</keyword>
<feature type="transmembrane region" description="Helical" evidence="1">
    <location>
        <begin position="81"/>
        <end position="99"/>
    </location>
</feature>
<evidence type="ECO:0000256" key="1">
    <source>
        <dbReference type="SAM" id="Phobius"/>
    </source>
</evidence>
<name>A0A6C0DL58_9ZZZZ</name>
<keyword evidence="1" id="KW-0812">Transmembrane</keyword>
<keyword evidence="1" id="KW-0472">Membrane</keyword>
<dbReference type="AlphaFoldDB" id="A0A6C0DL58"/>
<organism evidence="2">
    <name type="scientific">viral metagenome</name>
    <dbReference type="NCBI Taxonomy" id="1070528"/>
    <lineage>
        <taxon>unclassified sequences</taxon>
        <taxon>metagenomes</taxon>
        <taxon>organismal metagenomes</taxon>
    </lineage>
</organism>
<sequence>MGKISKKEKTHEIKSIFGYLHNQIQALNNSKIFAGLMIITLNVVSKFVNIKLSKTMESYLKYTFSKQILVFAIAWMGTRDIYIALFITFVFVICMEYLFHEDSQFYILPESFRDHHLTLLENEKNGDNITDEDIKKAKEILEKANVQSTNKNYEGFSIK</sequence>
<reference evidence="2" key="1">
    <citation type="journal article" date="2020" name="Nature">
        <title>Giant virus diversity and host interactions through global metagenomics.</title>
        <authorList>
            <person name="Schulz F."/>
            <person name="Roux S."/>
            <person name="Paez-Espino D."/>
            <person name="Jungbluth S."/>
            <person name="Walsh D.A."/>
            <person name="Denef V.J."/>
            <person name="McMahon K.D."/>
            <person name="Konstantinidis K.T."/>
            <person name="Eloe-Fadrosh E.A."/>
            <person name="Kyrpides N.C."/>
            <person name="Woyke T."/>
        </authorList>
    </citation>
    <scope>NUCLEOTIDE SEQUENCE</scope>
    <source>
        <strain evidence="2">GVMAG-M-3300023174-24</strain>
    </source>
</reference>